<proteinExistence type="predicted"/>
<gene>
    <name evidence="1" type="ORF">LOK49_LG01G03405</name>
</gene>
<keyword evidence="2" id="KW-1185">Reference proteome</keyword>
<accession>A0ACC0J2Q8</accession>
<dbReference type="EMBL" id="CM045758">
    <property type="protein sequence ID" value="KAI8030516.1"/>
    <property type="molecule type" value="Genomic_DNA"/>
</dbReference>
<protein>
    <submittedName>
        <fullName evidence="1">Protein MID1-COMPLEMENTING ACTIVITY 1</fullName>
    </submittedName>
</protein>
<evidence type="ECO:0000313" key="2">
    <source>
        <dbReference type="Proteomes" id="UP001060215"/>
    </source>
</evidence>
<evidence type="ECO:0000313" key="1">
    <source>
        <dbReference type="EMBL" id="KAI8030516.1"/>
    </source>
</evidence>
<comment type="caution">
    <text evidence="1">The sequence shown here is derived from an EMBL/GenBank/DDBJ whole genome shotgun (WGS) entry which is preliminary data.</text>
</comment>
<name>A0ACC0J2Q8_9ERIC</name>
<dbReference type="Proteomes" id="UP001060215">
    <property type="component" value="Chromosome 1"/>
</dbReference>
<sequence>MSSQKSMSTNLSHGSSSERETHVYIAKLAKQTERYDEMVECMKRAAKLDVKLTVEERNLLSVGYKNVIEVVAANPQSEKSLPRRNSKKVELNYSDVNNDKEHSYDESCANKSASHSTLRNTSSVSHWDGEWHSDLLGCCSEPLLCIKTFFCPCGTFSKIAIVATNRHMSSIGTLQCF</sequence>
<reference evidence="1 2" key="1">
    <citation type="journal article" date="2022" name="Plant J.">
        <title>Chromosome-level genome of Camellia lanceoleosa provides a valuable resource for understanding genome evolution and self-incompatibility.</title>
        <authorList>
            <person name="Gong W."/>
            <person name="Xiao S."/>
            <person name="Wang L."/>
            <person name="Liao Z."/>
            <person name="Chang Y."/>
            <person name="Mo W."/>
            <person name="Hu G."/>
            <person name="Li W."/>
            <person name="Zhao G."/>
            <person name="Zhu H."/>
            <person name="Hu X."/>
            <person name="Ji K."/>
            <person name="Xiang X."/>
            <person name="Song Q."/>
            <person name="Yuan D."/>
            <person name="Jin S."/>
            <person name="Zhang L."/>
        </authorList>
    </citation>
    <scope>NUCLEOTIDE SEQUENCE [LARGE SCALE GENOMIC DNA]</scope>
    <source>
        <strain evidence="1">SQ_2022a</strain>
    </source>
</reference>
<organism evidence="1 2">
    <name type="scientific">Camellia lanceoleosa</name>
    <dbReference type="NCBI Taxonomy" id="1840588"/>
    <lineage>
        <taxon>Eukaryota</taxon>
        <taxon>Viridiplantae</taxon>
        <taxon>Streptophyta</taxon>
        <taxon>Embryophyta</taxon>
        <taxon>Tracheophyta</taxon>
        <taxon>Spermatophyta</taxon>
        <taxon>Magnoliopsida</taxon>
        <taxon>eudicotyledons</taxon>
        <taxon>Gunneridae</taxon>
        <taxon>Pentapetalae</taxon>
        <taxon>asterids</taxon>
        <taxon>Ericales</taxon>
        <taxon>Theaceae</taxon>
        <taxon>Camellia</taxon>
    </lineage>
</organism>